<evidence type="ECO:0008006" key="4">
    <source>
        <dbReference type="Google" id="ProtNLM"/>
    </source>
</evidence>
<protein>
    <recommendedName>
        <fullName evidence="4">Bulb-type lectin domain-containing protein</fullName>
    </recommendedName>
</protein>
<accession>A0A7N2RF83</accession>
<keyword evidence="3" id="KW-1185">Reference proteome</keyword>
<feature type="chain" id="PRO_5029833957" description="Bulb-type lectin domain-containing protein" evidence="1">
    <location>
        <begin position="17"/>
        <end position="87"/>
    </location>
</feature>
<dbReference type="Gramene" id="QL93p0100_0115:mrna">
    <property type="protein sequence ID" value="QL93p0100_0115:mrna:CDS:1"/>
    <property type="gene ID" value="QL93p0100_0115"/>
</dbReference>
<dbReference type="OMA" id="NSHTIVW"/>
<evidence type="ECO:0000313" key="3">
    <source>
        <dbReference type="Proteomes" id="UP000594261"/>
    </source>
</evidence>
<dbReference type="AlphaFoldDB" id="A0A7N2RF83"/>
<evidence type="ECO:0000256" key="1">
    <source>
        <dbReference type="SAM" id="SignalP"/>
    </source>
</evidence>
<organism evidence="2 3">
    <name type="scientific">Quercus lobata</name>
    <name type="common">Valley oak</name>
    <dbReference type="NCBI Taxonomy" id="97700"/>
    <lineage>
        <taxon>Eukaryota</taxon>
        <taxon>Viridiplantae</taxon>
        <taxon>Streptophyta</taxon>
        <taxon>Embryophyta</taxon>
        <taxon>Tracheophyta</taxon>
        <taxon>Spermatophyta</taxon>
        <taxon>Magnoliopsida</taxon>
        <taxon>eudicotyledons</taxon>
        <taxon>Gunneridae</taxon>
        <taxon>Pentapetalae</taxon>
        <taxon>rosids</taxon>
        <taxon>fabids</taxon>
        <taxon>Fagales</taxon>
        <taxon>Fagaceae</taxon>
        <taxon>Quercus</taxon>
    </lineage>
</organism>
<reference evidence="2" key="1">
    <citation type="submission" date="2021-01" db="UniProtKB">
        <authorList>
            <consortium name="EnsemblPlants"/>
        </authorList>
    </citation>
    <scope>IDENTIFICATION</scope>
</reference>
<dbReference type="EnsemblPlants" id="QL93p0100_0115:mrna">
    <property type="protein sequence ID" value="QL93p0100_0115:mrna:CDS:1"/>
    <property type="gene ID" value="QL93p0100_0115"/>
</dbReference>
<sequence length="87" mass="9333">MALLLSLTFPFPLSSSTLDAKSGGTSLSVEKKEEALKSPNGVFSAGFYSVGDNAFCFAIWFSNSHTIVWMANPDQAVNGKRSKLSLL</sequence>
<name>A0A7N2RF83_QUELO</name>
<feature type="signal peptide" evidence="1">
    <location>
        <begin position="1"/>
        <end position="16"/>
    </location>
</feature>
<keyword evidence="1" id="KW-0732">Signal</keyword>
<dbReference type="InParanoid" id="A0A7N2RF83"/>
<dbReference type="Proteomes" id="UP000594261">
    <property type="component" value="Unassembled WGS sequence"/>
</dbReference>
<evidence type="ECO:0000313" key="2">
    <source>
        <dbReference type="EnsemblPlants" id="QL93p0100_0115:mrna:CDS:1"/>
    </source>
</evidence>
<proteinExistence type="predicted"/>